<reference evidence="1 2" key="3">
    <citation type="submission" date="2023-06" db="EMBL/GenBank/DDBJ databases">
        <authorList>
            <person name="Zeman M."/>
            <person name="Kubasova T."/>
            <person name="Jahodarova E."/>
            <person name="Nykrynova M."/>
            <person name="Rychlik I."/>
        </authorList>
    </citation>
    <scope>NUCLEOTIDE SEQUENCE [LARGE SCALE GENOMIC DNA]</scope>
    <source>
        <strain evidence="1 2">105_WCHN</strain>
    </source>
</reference>
<dbReference type="Proteomes" id="UP001529423">
    <property type="component" value="Unassembled WGS sequence"/>
</dbReference>
<evidence type="ECO:0000313" key="2">
    <source>
        <dbReference type="Proteomes" id="UP001529423"/>
    </source>
</evidence>
<comment type="caution">
    <text evidence="1">The sequence shown here is derived from an EMBL/GenBank/DDBJ whole genome shotgun (WGS) entry which is preliminary data.</text>
</comment>
<accession>A0ABT7VLH6</accession>
<dbReference type="EMBL" id="JAUDEO010000012">
    <property type="protein sequence ID" value="MDM8333578.1"/>
    <property type="molecule type" value="Genomic_DNA"/>
</dbReference>
<evidence type="ECO:0000313" key="1">
    <source>
        <dbReference type="EMBL" id="MDM8333578.1"/>
    </source>
</evidence>
<gene>
    <name evidence="1" type="ORF">QUW46_03160</name>
</gene>
<reference evidence="2" key="1">
    <citation type="submission" date="2023-06" db="EMBL/GenBank/DDBJ databases">
        <title>Identification and characterization of horizontal gene transfer across gut microbiota members of farm animals based on homology search.</title>
        <authorList>
            <person name="Zeman M."/>
            <person name="Kubasova T."/>
            <person name="Jahodarova E."/>
            <person name="Nykrynova M."/>
            <person name="Rychlik I."/>
        </authorList>
    </citation>
    <scope>NUCLEOTIDE SEQUENCE [LARGE SCALE GENOMIC DNA]</scope>
    <source>
        <strain evidence="2">105_WCHN</strain>
    </source>
</reference>
<proteinExistence type="predicted"/>
<protein>
    <submittedName>
        <fullName evidence="1">Uncharacterized protein</fullName>
    </submittedName>
</protein>
<dbReference type="RefSeq" id="WP_289559497.1">
    <property type="nucleotide sequence ID" value="NZ_JAUDEO010000012.1"/>
</dbReference>
<keyword evidence="2" id="KW-1185">Reference proteome</keyword>
<reference evidence="1 2" key="2">
    <citation type="submission" date="2023-06" db="EMBL/GenBank/DDBJ databases">
        <title>Identification and characterization of horizontal gene transfer across gut microbiota members of farm animals based on homology search.</title>
        <authorList>
            <person name="Schwarzerova J."/>
            <person name="Nykrynova M."/>
            <person name="Jureckova K."/>
            <person name="Cejkova D."/>
            <person name="Rychlik I."/>
        </authorList>
    </citation>
    <scope>NUCLEOTIDE SEQUENCE [LARGE SCALE GENOMIC DNA]</scope>
    <source>
        <strain evidence="1 2">105_WCHN</strain>
    </source>
</reference>
<name>A0ABT7VLH6_9LACO</name>
<organism evidence="1 2">
    <name type="scientific">Limosilactobacillus panis</name>
    <dbReference type="NCBI Taxonomy" id="47493"/>
    <lineage>
        <taxon>Bacteria</taxon>
        <taxon>Bacillati</taxon>
        <taxon>Bacillota</taxon>
        <taxon>Bacilli</taxon>
        <taxon>Lactobacillales</taxon>
        <taxon>Lactobacillaceae</taxon>
        <taxon>Limosilactobacillus</taxon>
    </lineage>
</organism>
<sequence>MTKHQRRVHTHWLNIRYAGEDEDDGCANELSFYAQPTTNRLQLLLTNVDFQKQGHDNTFSLDRDDAQALAKFLTSWLKEN</sequence>